<dbReference type="OrthoDB" id="10010297at2"/>
<accession>A0A0M5MHW1</accession>
<reference evidence="1 2" key="2">
    <citation type="journal article" date="2016" name="Genome Announc.">
        <title>Draft Genome Sequence of the N2-Fixing Cyanobacterium Nostoc piscinale CENA21, Isolated from the Brazilian Amazon Floodplain.</title>
        <authorList>
            <person name="Leao T."/>
            <person name="Guimaraes P.I."/>
            <person name="de Melo A.G."/>
            <person name="Ramos R.T."/>
            <person name="Leao P.N."/>
            <person name="Silva A."/>
            <person name="Fiore M.F."/>
            <person name="Schneider M.P."/>
        </authorList>
    </citation>
    <scope>NUCLEOTIDE SEQUENCE [LARGE SCALE GENOMIC DNA]</scope>
    <source>
        <strain evidence="1 2">CENA21</strain>
    </source>
</reference>
<protein>
    <submittedName>
        <fullName evidence="1">Uncharacterized protein</fullName>
    </submittedName>
</protein>
<dbReference type="RefSeq" id="WP_062296743.1">
    <property type="nucleotide sequence ID" value="NZ_CP012036.1"/>
</dbReference>
<dbReference type="AlphaFoldDB" id="A0A0M5MHW1"/>
<reference evidence="2" key="1">
    <citation type="submission" date="2015-07" db="EMBL/GenBank/DDBJ databases">
        <title>Genome Of Nitrogen-Fixing Cyanobacterium Nostoc piscinale CENA21 From Solimoes/Amazon River Floodplain Sediments And Comparative Genomics To Uncover Biosynthetic Natural Products Potential.</title>
        <authorList>
            <person name="Leao T.F."/>
            <person name="Leao P.N."/>
            <person name="Guimaraes P.I."/>
            <person name="de Melo A.G.C."/>
            <person name="Ramos R.T.J."/>
            <person name="Silva A."/>
            <person name="Fiore M.F."/>
            <person name="Schneider M.P.C."/>
        </authorList>
    </citation>
    <scope>NUCLEOTIDE SEQUENCE [LARGE SCALE GENOMIC DNA]</scope>
    <source>
        <strain evidence="2">CENA21</strain>
    </source>
</reference>
<gene>
    <name evidence="1" type="ORF">ACX27_26085</name>
</gene>
<sequence>MIISDLEILEIVEVANVQGGVVSGFNPLNYTQTDTINTIFNSTNNFVTEVTDPFTNNNSAAAGAKGNAINPFVLPNGVSLVPTYSYSKADTVAVTSLGGGSFSQSSSGAVINLVSRG</sequence>
<dbReference type="EMBL" id="CP012036">
    <property type="protein sequence ID" value="ALF55518.1"/>
    <property type="molecule type" value="Genomic_DNA"/>
</dbReference>
<evidence type="ECO:0000313" key="1">
    <source>
        <dbReference type="EMBL" id="ALF55518.1"/>
    </source>
</evidence>
<organism evidence="1 2">
    <name type="scientific">Nostoc piscinale CENA21</name>
    <dbReference type="NCBI Taxonomy" id="224013"/>
    <lineage>
        <taxon>Bacteria</taxon>
        <taxon>Bacillati</taxon>
        <taxon>Cyanobacteriota</taxon>
        <taxon>Cyanophyceae</taxon>
        <taxon>Nostocales</taxon>
        <taxon>Nostocaceae</taxon>
        <taxon>Nostoc</taxon>
    </lineage>
</organism>
<keyword evidence="2" id="KW-1185">Reference proteome</keyword>
<proteinExistence type="predicted"/>
<dbReference type="KEGG" id="npz:ACX27_26085"/>
<dbReference type="PATRIC" id="fig|224013.5.peg.6243"/>
<evidence type="ECO:0000313" key="2">
    <source>
        <dbReference type="Proteomes" id="UP000062645"/>
    </source>
</evidence>
<name>A0A0M5MHW1_9NOSO</name>
<dbReference type="Proteomes" id="UP000062645">
    <property type="component" value="Chromosome"/>
</dbReference>